<dbReference type="CDD" id="cd08500">
    <property type="entry name" value="PBP2_NikA_DppA_OppA_like_4"/>
    <property type="match status" value="1"/>
</dbReference>
<dbReference type="GO" id="GO:0042597">
    <property type="term" value="C:periplasmic space"/>
    <property type="evidence" value="ECO:0007669"/>
    <property type="project" value="UniProtKB-ARBA"/>
</dbReference>
<keyword evidence="6" id="KW-1185">Reference proteome</keyword>
<accession>A0A3N6QTL3</accession>
<comment type="similarity">
    <text evidence="1">Belongs to the bacterial solute-binding protein 5 family.</text>
</comment>
<gene>
    <name evidence="5" type="ORF">D5R40_02765</name>
</gene>
<organism evidence="5 6">
    <name type="scientific">Okeania hirsuta</name>
    <dbReference type="NCBI Taxonomy" id="1458930"/>
    <lineage>
        <taxon>Bacteria</taxon>
        <taxon>Bacillati</taxon>
        <taxon>Cyanobacteriota</taxon>
        <taxon>Cyanophyceae</taxon>
        <taxon>Oscillatoriophycideae</taxon>
        <taxon>Oscillatoriales</taxon>
        <taxon>Microcoleaceae</taxon>
        <taxon>Okeania</taxon>
    </lineage>
</organism>
<evidence type="ECO:0000313" key="6">
    <source>
        <dbReference type="Proteomes" id="UP000269154"/>
    </source>
</evidence>
<dbReference type="PROSITE" id="PS51257">
    <property type="entry name" value="PROKAR_LIPOPROTEIN"/>
    <property type="match status" value="1"/>
</dbReference>
<dbReference type="AlphaFoldDB" id="A0A3N6QTL3"/>
<dbReference type="EMBL" id="RCBY01000008">
    <property type="protein sequence ID" value="RQH55366.1"/>
    <property type="molecule type" value="Genomic_DNA"/>
</dbReference>
<dbReference type="Proteomes" id="UP000269154">
    <property type="component" value="Unassembled WGS sequence"/>
</dbReference>
<evidence type="ECO:0000256" key="1">
    <source>
        <dbReference type="ARBA" id="ARBA00005695"/>
    </source>
</evidence>
<dbReference type="GO" id="GO:1904680">
    <property type="term" value="F:peptide transmembrane transporter activity"/>
    <property type="evidence" value="ECO:0007669"/>
    <property type="project" value="TreeGrafter"/>
</dbReference>
<feature type="domain" description="Solute-binding protein family 5" evidence="4">
    <location>
        <begin position="78"/>
        <end position="484"/>
    </location>
</feature>
<dbReference type="Gene3D" id="3.10.105.10">
    <property type="entry name" value="Dipeptide-binding Protein, Domain 3"/>
    <property type="match status" value="1"/>
</dbReference>
<evidence type="ECO:0000259" key="4">
    <source>
        <dbReference type="Pfam" id="PF00496"/>
    </source>
</evidence>
<dbReference type="GO" id="GO:0015833">
    <property type="term" value="P:peptide transport"/>
    <property type="evidence" value="ECO:0007669"/>
    <property type="project" value="TreeGrafter"/>
</dbReference>
<evidence type="ECO:0000256" key="2">
    <source>
        <dbReference type="ARBA" id="ARBA00022448"/>
    </source>
</evidence>
<sequence length="610" mass="69391">MIFRVLHSSIGFLLCCLLILISGCRPILLNSQINNNSKLVLALPSAPTTFNYPISRSPYGIFNFIYEGLLSENGLTGELQPALAESWILSEDKRRIIFTLRSGLKWSDGEPLTADDVVFTYQDIYLNKKIPTVYRDFLRIGSNGAFPSVKKLDRQRVEFILPEPFAPFLRYVEKLKVLPAHVLQDTVLSIDADGKPLFLSTWDTNTEPQKIISNGAFKLGGYIPSQRIILQKNPFYWRSDGMGNSLPYLDEIIIQIIPSTDNQLLRFRSGELDTLRVNAEAFQLLKREEKRGKYQIYNGGPQFGYQFVGFNLNQAKNSEGKPFLNPIKSGWFNNLAFRQAVAYAIDRQQINNNIYRGLGAIQHSALGVQSPYYLSPEAGLKVYNYNLEKARNLLLDAGFQYNNANELLDKDGNRVEFTILVKSEEKLRIDTAVQVKEDLSKIGIKANLQVLNFNTVLEKLLLRRDWECYVGAFGVPGADFEPNLLSLFWLSNGSFHQFNLGAKPGETLMQNWQVSNWEQEIDRLFTAGYQTVDENERREIYGQFQQIVAEQLPIFFLVNPLSLQAVRDRVDNLKFSAIGGAFWNIDELKVADEGVRSQESGVRREEEGRG</sequence>
<dbReference type="InterPro" id="IPR030678">
    <property type="entry name" value="Peptide/Ni-bd"/>
</dbReference>
<keyword evidence="3" id="KW-0732">Signal</keyword>
<keyword evidence="2" id="KW-0813">Transport</keyword>
<dbReference type="GO" id="GO:0043190">
    <property type="term" value="C:ATP-binding cassette (ABC) transporter complex"/>
    <property type="evidence" value="ECO:0007669"/>
    <property type="project" value="InterPro"/>
</dbReference>
<dbReference type="SUPFAM" id="SSF53850">
    <property type="entry name" value="Periplasmic binding protein-like II"/>
    <property type="match status" value="1"/>
</dbReference>
<dbReference type="PIRSF" id="PIRSF002741">
    <property type="entry name" value="MppA"/>
    <property type="match status" value="1"/>
</dbReference>
<dbReference type="OrthoDB" id="9796817at2"/>
<proteinExistence type="inferred from homology"/>
<evidence type="ECO:0000256" key="3">
    <source>
        <dbReference type="ARBA" id="ARBA00022729"/>
    </source>
</evidence>
<reference evidence="5 6" key="1">
    <citation type="journal article" date="2018" name="ACS Chem. Biol.">
        <title>Ketoreductase domain dysfunction expands chemodiversity: malyngamide biosynthesis in the cyanobacterium Okeania hirsuta.</title>
        <authorList>
            <person name="Moss N.A."/>
            <person name="Leao T."/>
            <person name="Rankin M."/>
            <person name="McCullough T.M."/>
            <person name="Qu P."/>
            <person name="Korobeynikov A."/>
            <person name="Smith J.L."/>
            <person name="Gerwick L."/>
            <person name="Gerwick W.H."/>
        </authorList>
    </citation>
    <scope>NUCLEOTIDE SEQUENCE [LARGE SCALE GENOMIC DNA]</scope>
    <source>
        <strain evidence="5 6">PAB10Feb10-1</strain>
    </source>
</reference>
<dbReference type="PANTHER" id="PTHR30290">
    <property type="entry name" value="PERIPLASMIC BINDING COMPONENT OF ABC TRANSPORTER"/>
    <property type="match status" value="1"/>
</dbReference>
<dbReference type="PANTHER" id="PTHR30290:SF9">
    <property type="entry name" value="OLIGOPEPTIDE-BINDING PROTEIN APPA"/>
    <property type="match status" value="1"/>
</dbReference>
<protein>
    <submittedName>
        <fullName evidence="5">ABC transporter substrate-binding protein</fullName>
    </submittedName>
</protein>
<dbReference type="Gene3D" id="3.40.190.10">
    <property type="entry name" value="Periplasmic binding protein-like II"/>
    <property type="match status" value="1"/>
</dbReference>
<dbReference type="InterPro" id="IPR000914">
    <property type="entry name" value="SBP_5_dom"/>
</dbReference>
<evidence type="ECO:0000313" key="5">
    <source>
        <dbReference type="EMBL" id="RQH55366.1"/>
    </source>
</evidence>
<dbReference type="InterPro" id="IPR039424">
    <property type="entry name" value="SBP_5"/>
</dbReference>
<dbReference type="Pfam" id="PF00496">
    <property type="entry name" value="SBP_bac_5"/>
    <property type="match status" value="1"/>
</dbReference>
<dbReference type="Gene3D" id="3.90.76.10">
    <property type="entry name" value="Dipeptide-binding Protein, Domain 1"/>
    <property type="match status" value="1"/>
</dbReference>
<comment type="caution">
    <text evidence="5">The sequence shown here is derived from an EMBL/GenBank/DDBJ whole genome shotgun (WGS) entry which is preliminary data.</text>
</comment>
<name>A0A3N6QTL3_9CYAN</name>